<feature type="domain" description="DUF7978" evidence="3">
    <location>
        <begin position="133"/>
        <end position="249"/>
    </location>
</feature>
<gene>
    <name evidence="4" type="ORF">ACFQQG_05835</name>
</gene>
<dbReference type="AlphaFoldDB" id="A0ABD5VXH9"/>
<feature type="transmembrane region" description="Helical" evidence="2">
    <location>
        <begin position="20"/>
        <end position="42"/>
    </location>
</feature>
<keyword evidence="5" id="KW-1185">Reference proteome</keyword>
<keyword evidence="2" id="KW-0812">Transmembrane</keyword>
<dbReference type="EMBL" id="JBHSZI010000001">
    <property type="protein sequence ID" value="MFC7057775.1"/>
    <property type="molecule type" value="Genomic_DNA"/>
</dbReference>
<comment type="caution">
    <text evidence="4">The sequence shown here is derived from an EMBL/GenBank/DDBJ whole genome shotgun (WGS) entry which is preliminary data.</text>
</comment>
<organism evidence="4 5">
    <name type="scientific">Halovenus salina</name>
    <dbReference type="NCBI Taxonomy" id="1510225"/>
    <lineage>
        <taxon>Archaea</taxon>
        <taxon>Methanobacteriati</taxon>
        <taxon>Methanobacteriota</taxon>
        <taxon>Stenosarchaea group</taxon>
        <taxon>Halobacteria</taxon>
        <taxon>Halobacteriales</taxon>
        <taxon>Haloarculaceae</taxon>
        <taxon>Halovenus</taxon>
    </lineage>
</organism>
<dbReference type="Pfam" id="PF25933">
    <property type="entry name" value="DUF7978"/>
    <property type="match status" value="1"/>
</dbReference>
<evidence type="ECO:0000313" key="4">
    <source>
        <dbReference type="EMBL" id="MFC7057775.1"/>
    </source>
</evidence>
<dbReference type="GeneID" id="76629696"/>
<sequence>MKDKIEFGGLDERYYGVPLFGGLLGGLVSFVVGYLSFLGIAAGTGDGIDFEAQSLRQVGHFFYNSFLVPTHQQTKEVAENSVDNTTVLQETIREAQYNPFYQSDSIDVSVQTYLNGSLYNERARTIPTESTQGYALPDLTFPDFVYLAIPAVVLFAVGFVLAYRYVSMDETQMWWDVLIRGLVGGGTVTLGFVLLAFAGMYLFVIDGIAIFTQKAGEDAFTRPDRIDTLVFGFAYPAVVATAGVLVGQLARRPTIQTTGAASDAGTDDEPDAVSDDDTSSENDSESAPES</sequence>
<evidence type="ECO:0000256" key="1">
    <source>
        <dbReference type="SAM" id="MobiDB-lite"/>
    </source>
</evidence>
<proteinExistence type="predicted"/>
<accession>A0ABD5VXH9</accession>
<name>A0ABD5VXH9_9EURY</name>
<evidence type="ECO:0000313" key="5">
    <source>
        <dbReference type="Proteomes" id="UP001596445"/>
    </source>
</evidence>
<feature type="transmembrane region" description="Helical" evidence="2">
    <location>
        <begin position="178"/>
        <end position="204"/>
    </location>
</feature>
<reference evidence="4 5" key="1">
    <citation type="journal article" date="2019" name="Int. J. Syst. Evol. Microbiol.">
        <title>The Global Catalogue of Microorganisms (GCM) 10K type strain sequencing project: providing services to taxonomists for standard genome sequencing and annotation.</title>
        <authorList>
            <consortium name="The Broad Institute Genomics Platform"/>
            <consortium name="The Broad Institute Genome Sequencing Center for Infectious Disease"/>
            <person name="Wu L."/>
            <person name="Ma J."/>
        </authorList>
    </citation>
    <scope>NUCLEOTIDE SEQUENCE [LARGE SCALE GENOMIC DNA]</scope>
    <source>
        <strain evidence="4 5">JCM 30072</strain>
    </source>
</reference>
<dbReference type="RefSeq" id="WP_267163561.1">
    <property type="nucleotide sequence ID" value="NZ_CP112972.1"/>
</dbReference>
<feature type="transmembrane region" description="Helical" evidence="2">
    <location>
        <begin position="229"/>
        <end position="247"/>
    </location>
</feature>
<feature type="compositionally biased region" description="Acidic residues" evidence="1">
    <location>
        <begin position="265"/>
        <end position="290"/>
    </location>
</feature>
<keyword evidence="2" id="KW-0472">Membrane</keyword>
<evidence type="ECO:0000256" key="2">
    <source>
        <dbReference type="SAM" id="Phobius"/>
    </source>
</evidence>
<protein>
    <recommendedName>
        <fullName evidence="3">DUF7978 domain-containing protein</fullName>
    </recommendedName>
</protein>
<feature type="transmembrane region" description="Helical" evidence="2">
    <location>
        <begin position="144"/>
        <end position="166"/>
    </location>
</feature>
<dbReference type="InterPro" id="IPR058284">
    <property type="entry name" value="DUF7978"/>
</dbReference>
<evidence type="ECO:0000259" key="3">
    <source>
        <dbReference type="Pfam" id="PF25933"/>
    </source>
</evidence>
<keyword evidence="2" id="KW-1133">Transmembrane helix</keyword>
<dbReference type="Proteomes" id="UP001596445">
    <property type="component" value="Unassembled WGS sequence"/>
</dbReference>
<feature type="region of interest" description="Disordered" evidence="1">
    <location>
        <begin position="257"/>
        <end position="290"/>
    </location>
</feature>